<sequence>MRIRSKKRFSSFLTIIVCLFVGIIYVSFGHSKPKEPLKVKEEIKLDLFSQQAHGAEISEMKKVPEKLLVEQEIKKESIKKNYHYVNSHRVRVYDNLKDKKVIDTLSKGTRVSILKREKIEKYTWIKVKYINDLKDKEGWIRSDMVSDSLKDTLPKSWSGLDFNYNKGLKEYANNPRVDVKGIYLNIYTMGSERKLNKLIKLANTSEINAFVIDVKDDNGTLLWKMPGMEKYNPRANKYNPIKDIEPIMKKLKENNIYTIARIVSFKDPNYAKSNPDKAIIKKETGKPFTNSDGIIWVSPHDRNLWAYNIAVAEQAAKVGFNEVQFDYVRFPASNGGKLDKFLDYRNVANESKPETIQKYLKYARKKLSPLGVYISADTYGQIGTFSDDMGLGQYWEAMSSVVDYMCPMQYPSHYGQGAYGIKVPDANPYKTIYYSTRDSINRNENIDHPAIVRPWIQAFTATWVKGHINYGPKQIQEQVKAMKDLGVNEYLLWSPSNNYKL</sequence>
<dbReference type="InterPro" id="IPR017853">
    <property type="entry name" value="GH"/>
</dbReference>
<dbReference type="Gene3D" id="2.30.30.40">
    <property type="entry name" value="SH3 Domains"/>
    <property type="match status" value="1"/>
</dbReference>
<feature type="domain" description="DUF4015" evidence="2">
    <location>
        <begin position="181"/>
        <end position="499"/>
    </location>
</feature>
<keyword evidence="1" id="KW-0812">Transmembrane</keyword>
<dbReference type="InterPro" id="IPR025275">
    <property type="entry name" value="DUF4015"/>
</dbReference>
<protein>
    <recommendedName>
        <fullName evidence="2">DUF4015 domain-containing protein</fullName>
    </recommendedName>
</protein>
<organism evidence="3 4">
    <name type="scientific">Cetobacterium ceti</name>
    <dbReference type="NCBI Taxonomy" id="180163"/>
    <lineage>
        <taxon>Bacteria</taxon>
        <taxon>Fusobacteriati</taxon>
        <taxon>Fusobacteriota</taxon>
        <taxon>Fusobacteriia</taxon>
        <taxon>Fusobacteriales</taxon>
        <taxon>Fusobacteriaceae</taxon>
        <taxon>Cetobacterium</taxon>
    </lineage>
</organism>
<name>A0A1T4KKM6_9FUSO</name>
<dbReference type="Pfam" id="PF13200">
    <property type="entry name" value="DUF4015"/>
    <property type="match status" value="1"/>
</dbReference>
<dbReference type="Proteomes" id="UP000191153">
    <property type="component" value="Unassembled WGS sequence"/>
</dbReference>
<evidence type="ECO:0000313" key="4">
    <source>
        <dbReference type="Proteomes" id="UP000191153"/>
    </source>
</evidence>
<evidence type="ECO:0000259" key="2">
    <source>
        <dbReference type="Pfam" id="PF13200"/>
    </source>
</evidence>
<keyword evidence="1" id="KW-1133">Transmembrane helix</keyword>
<evidence type="ECO:0000313" key="3">
    <source>
        <dbReference type="EMBL" id="SJZ42955.1"/>
    </source>
</evidence>
<dbReference type="EMBL" id="FUWX01000005">
    <property type="protein sequence ID" value="SJZ42955.1"/>
    <property type="molecule type" value="Genomic_DNA"/>
</dbReference>
<accession>A0A1T4KKM6</accession>
<keyword evidence="4" id="KW-1185">Reference proteome</keyword>
<proteinExistence type="predicted"/>
<dbReference type="SUPFAM" id="SSF51445">
    <property type="entry name" value="(Trans)glycosidases"/>
    <property type="match status" value="1"/>
</dbReference>
<keyword evidence="1" id="KW-0472">Membrane</keyword>
<gene>
    <name evidence="3" type="ORF">SAMN02745174_00475</name>
</gene>
<dbReference type="AlphaFoldDB" id="A0A1T4KKM6"/>
<reference evidence="3 4" key="1">
    <citation type="submission" date="2017-02" db="EMBL/GenBank/DDBJ databases">
        <authorList>
            <person name="Peterson S.W."/>
        </authorList>
    </citation>
    <scope>NUCLEOTIDE SEQUENCE [LARGE SCALE GENOMIC DNA]</scope>
    <source>
        <strain evidence="3 4">ATCC 700028</strain>
    </source>
</reference>
<dbReference type="STRING" id="180163.SAMN02745174_00475"/>
<evidence type="ECO:0000256" key="1">
    <source>
        <dbReference type="SAM" id="Phobius"/>
    </source>
</evidence>
<feature type="transmembrane region" description="Helical" evidence="1">
    <location>
        <begin position="12"/>
        <end position="28"/>
    </location>
</feature>